<gene>
    <name evidence="1" type="ORF">CEXT_60101</name>
</gene>
<protein>
    <submittedName>
        <fullName evidence="1">Uncharacterized protein</fullName>
    </submittedName>
</protein>
<comment type="caution">
    <text evidence="1">The sequence shown here is derived from an EMBL/GenBank/DDBJ whole genome shotgun (WGS) entry which is preliminary data.</text>
</comment>
<name>A0AAV4WXQ2_CAEEX</name>
<reference evidence="1 2" key="1">
    <citation type="submission" date="2021-06" db="EMBL/GenBank/DDBJ databases">
        <title>Caerostris extrusa draft genome.</title>
        <authorList>
            <person name="Kono N."/>
            <person name="Arakawa K."/>
        </authorList>
    </citation>
    <scope>NUCLEOTIDE SEQUENCE [LARGE SCALE GENOMIC DNA]</scope>
</reference>
<organism evidence="1 2">
    <name type="scientific">Caerostris extrusa</name>
    <name type="common">Bark spider</name>
    <name type="synonym">Caerostris bankana</name>
    <dbReference type="NCBI Taxonomy" id="172846"/>
    <lineage>
        <taxon>Eukaryota</taxon>
        <taxon>Metazoa</taxon>
        <taxon>Ecdysozoa</taxon>
        <taxon>Arthropoda</taxon>
        <taxon>Chelicerata</taxon>
        <taxon>Arachnida</taxon>
        <taxon>Araneae</taxon>
        <taxon>Araneomorphae</taxon>
        <taxon>Entelegynae</taxon>
        <taxon>Araneoidea</taxon>
        <taxon>Araneidae</taxon>
        <taxon>Caerostris</taxon>
    </lineage>
</organism>
<keyword evidence="2" id="KW-1185">Reference proteome</keyword>
<dbReference type="Proteomes" id="UP001054945">
    <property type="component" value="Unassembled WGS sequence"/>
</dbReference>
<evidence type="ECO:0000313" key="2">
    <source>
        <dbReference type="Proteomes" id="UP001054945"/>
    </source>
</evidence>
<sequence length="92" mass="10679">MCSLSAEWVQNLIITVKGRRDVYVREPFKGIVGRGAPLTMRECVVRGMKSIRLHDRRRVQWQTKILTQLLLKDCSDVFVNTCSQGRIFQRAN</sequence>
<dbReference type="AlphaFoldDB" id="A0AAV4WXQ2"/>
<dbReference type="EMBL" id="BPLR01016776">
    <property type="protein sequence ID" value="GIY86298.1"/>
    <property type="molecule type" value="Genomic_DNA"/>
</dbReference>
<evidence type="ECO:0000313" key="1">
    <source>
        <dbReference type="EMBL" id="GIY86298.1"/>
    </source>
</evidence>
<proteinExistence type="predicted"/>
<accession>A0AAV4WXQ2</accession>